<accession>A0A2T0LMR6</accession>
<dbReference type="Proteomes" id="UP000238312">
    <property type="component" value="Unassembled WGS sequence"/>
</dbReference>
<evidence type="ECO:0000313" key="2">
    <source>
        <dbReference type="Proteomes" id="UP000238312"/>
    </source>
</evidence>
<dbReference type="AlphaFoldDB" id="A0A2T0LMR6"/>
<keyword evidence="2" id="KW-1185">Reference proteome</keyword>
<reference evidence="1 2" key="1">
    <citation type="submission" date="2018-03" db="EMBL/GenBank/DDBJ databases">
        <title>Genomic Encyclopedia of Type Strains, Phase III (KMG-III): the genomes of soil and plant-associated and newly described type strains.</title>
        <authorList>
            <person name="Whitman W."/>
        </authorList>
    </citation>
    <scope>NUCLEOTIDE SEQUENCE [LARGE SCALE GENOMIC DNA]</scope>
    <source>
        <strain evidence="1 2">CGMCC 4.7104</strain>
    </source>
</reference>
<gene>
    <name evidence="1" type="ORF">B0I32_15110</name>
</gene>
<evidence type="ECO:0000313" key="1">
    <source>
        <dbReference type="EMBL" id="PRX44423.1"/>
    </source>
</evidence>
<protein>
    <submittedName>
        <fullName evidence="1">Uncharacterized protein</fullName>
    </submittedName>
</protein>
<sequence>MISKAVEYYQRVLTSRSWFAEGLSWTVIQPASQQLTVAEVMRRLHAERVNPDELDEWADDHDDHDPLLMACLAQIGPNVVMFQDNGFEGSRPEILRWLSDGARVHNVDWTINGNGSLSYAVYGKVLARIDKNNPDRKYGEDPTALDEDLADMHAARQLLDLEDQAGLGETSQTADPSVPSALDTHLLAEAAAMATVEHRTGIRLTEQWLDNLGAEPWQAVMIGKIPSDPRPPSGFGDADPDLDARLRAAPERVQRAALVLVMREIATRFSLTDGEAAQAAIDAVGQGRTLANEVREHLFRLGASSGDPQADGLSAGPVFYTATAPPHGYDDRLDALGHVRNALPEDWPRLRCTLSDLVRASGHQARG</sequence>
<proteinExistence type="predicted"/>
<dbReference type="EMBL" id="PVNG01000051">
    <property type="protein sequence ID" value="PRX44423.1"/>
    <property type="molecule type" value="Genomic_DNA"/>
</dbReference>
<organism evidence="1 2">
    <name type="scientific">Nonomuraea fuscirosea</name>
    <dbReference type="NCBI Taxonomy" id="1291556"/>
    <lineage>
        <taxon>Bacteria</taxon>
        <taxon>Bacillati</taxon>
        <taxon>Actinomycetota</taxon>
        <taxon>Actinomycetes</taxon>
        <taxon>Streptosporangiales</taxon>
        <taxon>Streptosporangiaceae</taxon>
        <taxon>Nonomuraea</taxon>
    </lineage>
</organism>
<dbReference type="InterPro" id="IPR045592">
    <property type="entry name" value="DUF6461"/>
</dbReference>
<comment type="caution">
    <text evidence="1">The sequence shown here is derived from an EMBL/GenBank/DDBJ whole genome shotgun (WGS) entry which is preliminary data.</text>
</comment>
<dbReference type="Pfam" id="PF20062">
    <property type="entry name" value="DUF6461"/>
    <property type="match status" value="1"/>
</dbReference>
<dbReference type="OrthoDB" id="3700037at2"/>
<dbReference type="RefSeq" id="WP_146178734.1">
    <property type="nucleotide sequence ID" value="NZ_PVNG01000051.1"/>
</dbReference>
<name>A0A2T0LMR6_9ACTN</name>